<evidence type="ECO:0000313" key="9">
    <source>
        <dbReference type="EMBL" id="PIP63369.1"/>
    </source>
</evidence>
<keyword evidence="7 8" id="KW-0472">Membrane</keyword>
<evidence type="ECO:0000313" key="10">
    <source>
        <dbReference type="Proteomes" id="UP000229699"/>
    </source>
</evidence>
<dbReference type="GO" id="GO:0005886">
    <property type="term" value="C:plasma membrane"/>
    <property type="evidence" value="ECO:0007669"/>
    <property type="project" value="UniProtKB-SubCell"/>
</dbReference>
<protein>
    <recommendedName>
        <fullName evidence="11">Glycosyltransferase RgtA/B/C/D-like domain-containing protein</fullName>
    </recommendedName>
</protein>
<keyword evidence="6 8" id="KW-1133">Transmembrane helix</keyword>
<gene>
    <name evidence="9" type="ORF">COW97_02835</name>
</gene>
<dbReference type="InterPro" id="IPR050297">
    <property type="entry name" value="LipidA_mod_glycosyltrf_83"/>
</dbReference>
<evidence type="ECO:0000256" key="1">
    <source>
        <dbReference type="ARBA" id="ARBA00004651"/>
    </source>
</evidence>
<dbReference type="GO" id="GO:0016763">
    <property type="term" value="F:pentosyltransferase activity"/>
    <property type="evidence" value="ECO:0007669"/>
    <property type="project" value="TreeGrafter"/>
</dbReference>
<feature type="transmembrane region" description="Helical" evidence="8">
    <location>
        <begin position="266"/>
        <end position="283"/>
    </location>
</feature>
<comment type="subcellular location">
    <subcellularLocation>
        <location evidence="1">Cell membrane</location>
        <topology evidence="1">Multi-pass membrane protein</topology>
    </subcellularLocation>
</comment>
<dbReference type="PANTHER" id="PTHR33908:SF3">
    <property type="entry name" value="UNDECAPRENYL PHOSPHATE-ALPHA-4-AMINO-4-DEOXY-L-ARABINOSE ARABINOSYL TRANSFERASE"/>
    <property type="match status" value="1"/>
</dbReference>
<evidence type="ECO:0000256" key="5">
    <source>
        <dbReference type="ARBA" id="ARBA00022692"/>
    </source>
</evidence>
<dbReference type="EMBL" id="PCTC01000060">
    <property type="protein sequence ID" value="PIP63369.1"/>
    <property type="molecule type" value="Genomic_DNA"/>
</dbReference>
<feature type="transmembrane region" description="Helical" evidence="8">
    <location>
        <begin position="7"/>
        <end position="24"/>
    </location>
</feature>
<reference evidence="9 10" key="1">
    <citation type="submission" date="2017-09" db="EMBL/GenBank/DDBJ databases">
        <title>Depth-based differentiation of microbial function through sediment-hosted aquifers and enrichment of novel symbionts in the deep terrestrial subsurface.</title>
        <authorList>
            <person name="Probst A.J."/>
            <person name="Ladd B."/>
            <person name="Jarett J.K."/>
            <person name="Geller-Mcgrath D.E."/>
            <person name="Sieber C.M."/>
            <person name="Emerson J.B."/>
            <person name="Anantharaman K."/>
            <person name="Thomas B.C."/>
            <person name="Malmstrom R."/>
            <person name="Stieglmeier M."/>
            <person name="Klingl A."/>
            <person name="Woyke T."/>
            <person name="Ryan C.M."/>
            <person name="Banfield J.F."/>
        </authorList>
    </citation>
    <scope>NUCLEOTIDE SEQUENCE [LARGE SCALE GENOMIC DNA]</scope>
    <source>
        <strain evidence="9">CG22_combo_CG10-13_8_21_14_all_34_12</strain>
    </source>
</reference>
<dbReference type="PANTHER" id="PTHR33908">
    <property type="entry name" value="MANNOSYLTRANSFERASE YKCB-RELATED"/>
    <property type="match status" value="1"/>
</dbReference>
<sequence length="473" mass="56240">MKKHWPIIVFLSVFFVLIGVKLISHPTPFFDWDESLYVQTGKEMIEQNKFLMPVWQGQYWLDKPPLIPLIYGLVAKLTFFSTPEITTRLFSLFVSTIILAFVYIFYNRVLKDRWLSTLTVAITAFTPLFLQRAQTVNLDIFILLGWLGYILFFDNFFAGLFFLFIAVMGKSLIGFYPIALIFIYYFYKFFKKEIERKNLEKIIKKILIQSLILLSWFVAMFFVFGNAFFWQHIIESHFRRVTSSIEFHFGQRTFYITLAAEQMGRFFYLGIIGGIITLINFFKNKISSKYFFYSFYLLFWFIFLNLTKTKIFWYFYPAIPQFAFLAVVFINQFNSKIFKIIFGIFLAILLFNQSYKQNVLAINYSKQEPYYDLSLYAKNKCQSLDLLINKTSRESFAILDKLGLLITTTKWWGDHPSMVYYFGKKINFYYYTESFNKSFKNNGCFVIDKNDANYLNNLIGKSSQFGDYYLIIK</sequence>
<dbReference type="GO" id="GO:0010041">
    <property type="term" value="P:response to iron(III) ion"/>
    <property type="evidence" value="ECO:0007669"/>
    <property type="project" value="TreeGrafter"/>
</dbReference>
<feature type="transmembrane region" description="Helical" evidence="8">
    <location>
        <begin position="337"/>
        <end position="355"/>
    </location>
</feature>
<feature type="transmembrane region" description="Helical" evidence="8">
    <location>
        <begin position="89"/>
        <end position="107"/>
    </location>
</feature>
<keyword evidence="5 8" id="KW-0812">Transmembrane</keyword>
<keyword evidence="3" id="KW-0328">Glycosyltransferase</keyword>
<evidence type="ECO:0000256" key="4">
    <source>
        <dbReference type="ARBA" id="ARBA00022679"/>
    </source>
</evidence>
<feature type="transmembrane region" description="Helical" evidence="8">
    <location>
        <begin position="142"/>
        <end position="167"/>
    </location>
</feature>
<name>A0A2H0C0S6_9BACT</name>
<dbReference type="GO" id="GO:0009103">
    <property type="term" value="P:lipopolysaccharide biosynthetic process"/>
    <property type="evidence" value="ECO:0007669"/>
    <property type="project" value="UniProtKB-ARBA"/>
</dbReference>
<dbReference type="AlphaFoldDB" id="A0A2H0C0S6"/>
<keyword evidence="4" id="KW-0808">Transferase</keyword>
<comment type="caution">
    <text evidence="9">The sequence shown here is derived from an EMBL/GenBank/DDBJ whole genome shotgun (WGS) entry which is preliminary data.</text>
</comment>
<feature type="transmembrane region" description="Helical" evidence="8">
    <location>
        <begin position="290"/>
        <end position="307"/>
    </location>
</feature>
<keyword evidence="2" id="KW-1003">Cell membrane</keyword>
<accession>A0A2H0C0S6</accession>
<evidence type="ECO:0000256" key="8">
    <source>
        <dbReference type="SAM" id="Phobius"/>
    </source>
</evidence>
<organism evidence="9 10">
    <name type="scientific">Candidatus Roizmanbacteria bacterium CG22_combo_CG10-13_8_21_14_all_34_12</name>
    <dbReference type="NCBI Taxonomy" id="1974860"/>
    <lineage>
        <taxon>Bacteria</taxon>
        <taxon>Candidatus Roizmaniibacteriota</taxon>
    </lineage>
</organism>
<feature type="transmembrane region" description="Helical" evidence="8">
    <location>
        <begin position="313"/>
        <end position="330"/>
    </location>
</feature>
<evidence type="ECO:0008006" key="11">
    <source>
        <dbReference type="Google" id="ProtNLM"/>
    </source>
</evidence>
<evidence type="ECO:0000256" key="3">
    <source>
        <dbReference type="ARBA" id="ARBA00022676"/>
    </source>
</evidence>
<feature type="transmembrane region" description="Helical" evidence="8">
    <location>
        <begin position="211"/>
        <end position="230"/>
    </location>
</feature>
<dbReference type="Proteomes" id="UP000229699">
    <property type="component" value="Unassembled WGS sequence"/>
</dbReference>
<feature type="transmembrane region" description="Helical" evidence="8">
    <location>
        <begin position="173"/>
        <end position="190"/>
    </location>
</feature>
<evidence type="ECO:0000256" key="2">
    <source>
        <dbReference type="ARBA" id="ARBA00022475"/>
    </source>
</evidence>
<proteinExistence type="predicted"/>
<evidence type="ECO:0000256" key="6">
    <source>
        <dbReference type="ARBA" id="ARBA00022989"/>
    </source>
</evidence>
<evidence type="ECO:0000256" key="7">
    <source>
        <dbReference type="ARBA" id="ARBA00023136"/>
    </source>
</evidence>